<dbReference type="STRING" id="360412.LARV_03833"/>
<name>A0A0K8MZG7_9CHLR</name>
<dbReference type="InterPro" id="IPR036390">
    <property type="entry name" value="WH_DNA-bd_sf"/>
</dbReference>
<dbReference type="AlphaFoldDB" id="A0A0K8MZG7"/>
<evidence type="ECO:0000313" key="2">
    <source>
        <dbReference type="Proteomes" id="UP000055060"/>
    </source>
</evidence>
<dbReference type="RefSeq" id="WP_075075425.1">
    <property type="nucleotide sequence ID" value="NZ_DF967973.1"/>
</dbReference>
<evidence type="ECO:0000313" key="1">
    <source>
        <dbReference type="EMBL" id="GAP16037.1"/>
    </source>
</evidence>
<gene>
    <name evidence="1" type="ORF">LARV_03833</name>
</gene>
<dbReference type="EMBL" id="DF967973">
    <property type="protein sequence ID" value="GAP16037.1"/>
    <property type="molecule type" value="Genomic_DNA"/>
</dbReference>
<proteinExistence type="predicted"/>
<protein>
    <submittedName>
        <fullName evidence="1">Uncharacterized protein conserved in archaea</fullName>
    </submittedName>
</protein>
<dbReference type="SUPFAM" id="SSF46785">
    <property type="entry name" value="Winged helix' DNA-binding domain"/>
    <property type="match status" value="1"/>
</dbReference>
<reference evidence="1" key="1">
    <citation type="submission" date="2015-07" db="EMBL/GenBank/DDBJ databases">
        <title>Draft Genome Sequences of Anaerolinea thermolimosa IMO-1, Bellilinea caldifistulae GOMI-1, Leptolinea tardivitalis YMTK-2, Levilinea saccharolytica KIBI-1,Longilinea arvoryzae KOME-1, Previously Described as Members of the Anaerolineaceae (Chloroflexi).</title>
        <authorList>
            <person name="Sekiguchi Y."/>
            <person name="Ohashi A."/>
            <person name="Matsuura N."/>
            <person name="Tourlousse M.D."/>
        </authorList>
    </citation>
    <scope>NUCLEOTIDE SEQUENCE [LARGE SCALE GENOMIC DNA]</scope>
    <source>
        <strain evidence="1">KOME-1</strain>
    </source>
</reference>
<accession>A0A0K8MZG7</accession>
<dbReference type="Gene3D" id="1.10.10.10">
    <property type="entry name" value="Winged helix-like DNA-binding domain superfamily/Winged helix DNA-binding domain"/>
    <property type="match status" value="1"/>
</dbReference>
<keyword evidence="2" id="KW-1185">Reference proteome</keyword>
<sequence>MLQRFLSLIQAGEFQSLLEIARQMNVSVDMVRRMAGEMADRGYLEEIRLECDAVQPGCAGCPIQGKCQPAGRQWVLTEKGRAAVSGMQG</sequence>
<dbReference type="InterPro" id="IPR036388">
    <property type="entry name" value="WH-like_DNA-bd_sf"/>
</dbReference>
<organism evidence="1">
    <name type="scientific">Longilinea arvoryzae</name>
    <dbReference type="NCBI Taxonomy" id="360412"/>
    <lineage>
        <taxon>Bacteria</taxon>
        <taxon>Bacillati</taxon>
        <taxon>Chloroflexota</taxon>
        <taxon>Anaerolineae</taxon>
        <taxon>Anaerolineales</taxon>
        <taxon>Anaerolineaceae</taxon>
        <taxon>Longilinea</taxon>
    </lineage>
</organism>
<dbReference type="Proteomes" id="UP000055060">
    <property type="component" value="Unassembled WGS sequence"/>
</dbReference>